<dbReference type="RefSeq" id="WP_289214116.1">
    <property type="nucleotide sequence ID" value="NZ_JAPVRC010000001.1"/>
</dbReference>
<keyword evidence="11" id="KW-0966">Cell projection</keyword>
<dbReference type="EMBL" id="JBHTBY010000006">
    <property type="protein sequence ID" value="MFC7320453.1"/>
    <property type="molecule type" value="Genomic_DNA"/>
</dbReference>
<keyword evidence="11" id="KW-0282">Flagellum</keyword>
<keyword evidence="11" id="KW-0969">Cilium</keyword>
<keyword evidence="5 10" id="KW-0145">Chemotaxis</keyword>
<feature type="transmembrane region" description="Helical" evidence="10">
    <location>
        <begin position="6"/>
        <end position="30"/>
    </location>
</feature>
<evidence type="ECO:0000256" key="8">
    <source>
        <dbReference type="ARBA" id="ARBA00022989"/>
    </source>
</evidence>
<keyword evidence="12" id="KW-1185">Reference proteome</keyword>
<evidence type="ECO:0000256" key="6">
    <source>
        <dbReference type="ARBA" id="ARBA00022692"/>
    </source>
</evidence>
<reference evidence="12" key="1">
    <citation type="journal article" date="2019" name="Int. J. Syst. Evol. Microbiol.">
        <title>The Global Catalogue of Microorganisms (GCM) 10K type strain sequencing project: providing services to taxonomists for standard genome sequencing and annotation.</title>
        <authorList>
            <consortium name="The Broad Institute Genomics Platform"/>
            <consortium name="The Broad Institute Genome Sequencing Center for Infectious Disease"/>
            <person name="Wu L."/>
            <person name="Ma J."/>
        </authorList>
    </citation>
    <scope>NUCLEOTIDE SEQUENCE [LARGE SCALE GENOMIC DNA]</scope>
    <source>
        <strain evidence="12">CCUG 73951</strain>
    </source>
</reference>
<evidence type="ECO:0000256" key="10">
    <source>
        <dbReference type="RuleBase" id="RU364125"/>
    </source>
</evidence>
<organism evidence="11 12">
    <name type="scientific">Halobacillus campisalis</name>
    <dbReference type="NCBI Taxonomy" id="435909"/>
    <lineage>
        <taxon>Bacteria</taxon>
        <taxon>Bacillati</taxon>
        <taxon>Bacillota</taxon>
        <taxon>Bacilli</taxon>
        <taxon>Bacillales</taxon>
        <taxon>Bacillaceae</taxon>
        <taxon>Halobacillus</taxon>
    </lineage>
</organism>
<evidence type="ECO:0000313" key="12">
    <source>
        <dbReference type="Proteomes" id="UP001596494"/>
    </source>
</evidence>
<comment type="subcellular location">
    <subcellularLocation>
        <location evidence="2">Cell membrane</location>
        <topology evidence="2">Single-pass membrane protein</topology>
    </subcellularLocation>
</comment>
<gene>
    <name evidence="11" type="primary">fliL</name>
    <name evidence="11" type="ORF">ACFQMN_06135</name>
</gene>
<evidence type="ECO:0000256" key="7">
    <source>
        <dbReference type="ARBA" id="ARBA00022779"/>
    </source>
</evidence>
<dbReference type="Pfam" id="PF03748">
    <property type="entry name" value="FliL"/>
    <property type="match status" value="1"/>
</dbReference>
<dbReference type="InterPro" id="IPR005503">
    <property type="entry name" value="FliL"/>
</dbReference>
<comment type="caution">
    <text evidence="11">The sequence shown here is derived from an EMBL/GenBank/DDBJ whole genome shotgun (WGS) entry which is preliminary data.</text>
</comment>
<evidence type="ECO:0000256" key="5">
    <source>
        <dbReference type="ARBA" id="ARBA00022500"/>
    </source>
</evidence>
<sequence>MKSNVFRTMLIVLGTISVLGVVALVLVMNINESEADGERSIDEMVEASLVTDEITTDLESGDFVRISFQVVTDSKEALEELEKRDFQMQNILLKELAVMNTEDFKSGLADLEEKLKVKLNELMTEGQVTDVYTIDKVLQ</sequence>
<keyword evidence="7 10" id="KW-0283">Flagellar rotation</keyword>
<name>A0ABW2K2P5_9BACI</name>
<keyword evidence="8 10" id="KW-1133">Transmembrane helix</keyword>
<evidence type="ECO:0000313" key="11">
    <source>
        <dbReference type="EMBL" id="MFC7320453.1"/>
    </source>
</evidence>
<evidence type="ECO:0000256" key="4">
    <source>
        <dbReference type="ARBA" id="ARBA00022475"/>
    </source>
</evidence>
<comment type="similarity">
    <text evidence="3 10">Belongs to the FliL family.</text>
</comment>
<evidence type="ECO:0000256" key="2">
    <source>
        <dbReference type="ARBA" id="ARBA00004162"/>
    </source>
</evidence>
<keyword evidence="6 10" id="KW-0812">Transmembrane</keyword>
<evidence type="ECO:0000256" key="3">
    <source>
        <dbReference type="ARBA" id="ARBA00008281"/>
    </source>
</evidence>
<dbReference type="Proteomes" id="UP001596494">
    <property type="component" value="Unassembled WGS sequence"/>
</dbReference>
<keyword evidence="4 10" id="KW-1003">Cell membrane</keyword>
<proteinExistence type="inferred from homology"/>
<comment type="function">
    <text evidence="1 10">Controls the rotational direction of flagella during chemotaxis.</text>
</comment>
<evidence type="ECO:0000256" key="1">
    <source>
        <dbReference type="ARBA" id="ARBA00002254"/>
    </source>
</evidence>
<accession>A0ABW2K2P5</accession>
<evidence type="ECO:0000256" key="9">
    <source>
        <dbReference type="ARBA" id="ARBA00023136"/>
    </source>
</evidence>
<dbReference type="NCBIfam" id="NF005826">
    <property type="entry name" value="PRK07718.1"/>
    <property type="match status" value="1"/>
</dbReference>
<protein>
    <recommendedName>
        <fullName evidence="10">Flagellar protein FliL</fullName>
    </recommendedName>
</protein>
<keyword evidence="9 10" id="KW-0472">Membrane</keyword>